<dbReference type="KEGG" id="sxn:IAG42_34480"/>
<dbReference type="AlphaFoldDB" id="A0A7H1BHL5"/>
<proteinExistence type="predicted"/>
<dbReference type="EMBL" id="CP061281">
    <property type="protein sequence ID" value="QNS08220.1"/>
    <property type="molecule type" value="Genomic_DNA"/>
</dbReference>
<sequence length="138" mass="15495">MTWFEQVRAAEEAGDWDAAIALVSVHAECYSVDHTAHDHHLWHMDLLARAGRLAELQDLARVDVHARRRLNRELRDRGLEDKLHERAAGGDRDALYTLVRLLCGTGRTERAREAVTEIAPEDQHAQGILTGSEPSSGR</sequence>
<accession>A0A7H1BHL5</accession>
<gene>
    <name evidence="2" type="ORF">IAG42_34480</name>
</gene>
<protein>
    <recommendedName>
        <fullName evidence="4">Tetratricopeptide repeat protein</fullName>
    </recommendedName>
</protein>
<evidence type="ECO:0000313" key="3">
    <source>
        <dbReference type="Proteomes" id="UP000516428"/>
    </source>
</evidence>
<keyword evidence="3" id="KW-1185">Reference proteome</keyword>
<evidence type="ECO:0000256" key="1">
    <source>
        <dbReference type="SAM" id="MobiDB-lite"/>
    </source>
</evidence>
<feature type="region of interest" description="Disordered" evidence="1">
    <location>
        <begin position="117"/>
        <end position="138"/>
    </location>
</feature>
<dbReference type="RefSeq" id="WP_188340881.1">
    <property type="nucleotide sequence ID" value="NZ_CP061281.1"/>
</dbReference>
<evidence type="ECO:0000313" key="2">
    <source>
        <dbReference type="EMBL" id="QNS08220.1"/>
    </source>
</evidence>
<dbReference type="Proteomes" id="UP000516428">
    <property type="component" value="Chromosome"/>
</dbReference>
<evidence type="ECO:0008006" key="4">
    <source>
        <dbReference type="Google" id="ProtNLM"/>
    </source>
</evidence>
<organism evidence="2 3">
    <name type="scientific">Streptomyces xanthii</name>
    <dbReference type="NCBI Taxonomy" id="2768069"/>
    <lineage>
        <taxon>Bacteria</taxon>
        <taxon>Bacillati</taxon>
        <taxon>Actinomycetota</taxon>
        <taxon>Actinomycetes</taxon>
        <taxon>Kitasatosporales</taxon>
        <taxon>Streptomycetaceae</taxon>
        <taxon>Streptomyces</taxon>
    </lineage>
</organism>
<reference evidence="2 3" key="1">
    <citation type="submission" date="2020-09" db="EMBL/GenBank/DDBJ databases">
        <title>A novel species.</title>
        <authorList>
            <person name="Gao J."/>
        </authorList>
    </citation>
    <scope>NUCLEOTIDE SEQUENCE [LARGE SCALE GENOMIC DNA]</scope>
    <source>
        <strain evidence="2 3">CRXT-Y-14</strain>
    </source>
</reference>
<name>A0A7H1BHL5_9ACTN</name>